<feature type="compositionally biased region" description="Low complexity" evidence="2">
    <location>
        <begin position="780"/>
        <end position="793"/>
    </location>
</feature>
<protein>
    <submittedName>
        <fullName evidence="3">Uncharacterized protein</fullName>
    </submittedName>
</protein>
<evidence type="ECO:0000256" key="2">
    <source>
        <dbReference type="SAM" id="MobiDB-lite"/>
    </source>
</evidence>
<feature type="compositionally biased region" description="Pro residues" evidence="2">
    <location>
        <begin position="294"/>
        <end position="308"/>
    </location>
</feature>
<organism evidence="3 4">
    <name type="scientific">Edaphochlamys debaryana</name>
    <dbReference type="NCBI Taxonomy" id="47281"/>
    <lineage>
        <taxon>Eukaryota</taxon>
        <taxon>Viridiplantae</taxon>
        <taxon>Chlorophyta</taxon>
        <taxon>core chlorophytes</taxon>
        <taxon>Chlorophyceae</taxon>
        <taxon>CS clade</taxon>
        <taxon>Chlamydomonadales</taxon>
        <taxon>Chlamydomonadales incertae sedis</taxon>
        <taxon>Edaphochlamys</taxon>
    </lineage>
</organism>
<feature type="region of interest" description="Disordered" evidence="2">
    <location>
        <begin position="471"/>
        <end position="490"/>
    </location>
</feature>
<sequence>MVAAEGDNDAPSPAGASGRSASGAKASSTAGALKLPSCAALAEQHPQPLPTPEHWAASEAWLEAAVQHAQSQAPALFAYFRSSRKDDQTVMIMGYKDQFLSTIFPTAPSSQACSSRNPGKQDSDEEGAEAGGVSAGLAAAYERNRVLGLRTTYLYYSVLLYTLRKLYPMTLPGPDPSGAAGSRFAKPSVAAADAPLVAHLLSIPVFHSSLLTVAAMLAKAVDDRDPTCLGATPDLFLRTARAAGFEPNMMALWNAARWFQEAFVSSTSPFAPGCAAPAPNSAAPSAGGSSRPAPGVPPPPPPGPLPPLPGRLVIGRLMRLAEERGVLAQGSTFYAILSQGATGGFTDGDSTLLRNFLEAYSRRALARATDLAARLLQEQPQPQAGSAGGGSAALAPALPRLAAELMDSLLANRLDLAFNQHMSVLAACVLYGLAKALHLRMPFSAITRSLLAALPDHTPDLFERQVELKPAAGPPESATGGAGGAEEDGGAQAAGAAAVMGDVRSFYNEVFLPRAEGLVRTVVRKAATAAAASAEDQSAPVATAPSTGAAVAPAEPSPVAARPAAAAAKPVPAKAGPAPAAAAASGASGDGGFSFMTPPAAAAAAPAPKAASTAAIALAPAVVPAAAPVPPPPAAAAPATSVASLQEWERVTLPPAPSPTRTASHQASAGGGGGGRRLSVLSDYDLPEEEEEEEPAQAPTPRASTAKPGVLRTLRGAEPNTAAAVAAASAAVAAAVAAGSKKPPVGPSAARKSLTPAASPGLPTPALPVPPPAVGDKENGGVAAPGNGPAVRPGAGGRRQGLRQYR</sequence>
<dbReference type="EMBL" id="JAEHOE010000039">
    <property type="protein sequence ID" value="KAG2493148.1"/>
    <property type="molecule type" value="Genomic_DNA"/>
</dbReference>
<keyword evidence="1" id="KW-0945">Host-virus interaction</keyword>
<name>A0A835Y1W4_9CHLO</name>
<gene>
    <name evidence="3" type="ORF">HYH03_008572</name>
</gene>
<evidence type="ECO:0000256" key="1">
    <source>
        <dbReference type="ARBA" id="ARBA00022581"/>
    </source>
</evidence>
<feature type="region of interest" description="Disordered" evidence="2">
    <location>
        <begin position="1"/>
        <end position="28"/>
    </location>
</feature>
<dbReference type="Gene3D" id="1.10.472.10">
    <property type="entry name" value="Cyclin-like"/>
    <property type="match status" value="1"/>
</dbReference>
<feature type="region of interest" description="Disordered" evidence="2">
    <location>
        <begin position="735"/>
        <end position="806"/>
    </location>
</feature>
<dbReference type="PANTHER" id="PTHR13037:SF24">
    <property type="entry name" value="POLYCOMB PROTEIN PCL-RELATED"/>
    <property type="match status" value="1"/>
</dbReference>
<feature type="region of interest" description="Disordered" evidence="2">
    <location>
        <begin position="653"/>
        <end position="713"/>
    </location>
</feature>
<evidence type="ECO:0000313" key="3">
    <source>
        <dbReference type="EMBL" id="KAG2493148.1"/>
    </source>
</evidence>
<feature type="compositionally biased region" description="Low complexity" evidence="2">
    <location>
        <begin position="274"/>
        <end position="293"/>
    </location>
</feature>
<dbReference type="OrthoDB" id="545795at2759"/>
<comment type="caution">
    <text evidence="3">The sequence shown here is derived from an EMBL/GenBank/DDBJ whole genome shotgun (WGS) entry which is preliminary data.</text>
</comment>
<dbReference type="Proteomes" id="UP000612055">
    <property type="component" value="Unassembled WGS sequence"/>
</dbReference>
<feature type="compositionally biased region" description="Low complexity" evidence="2">
    <location>
        <begin position="10"/>
        <end position="28"/>
    </location>
</feature>
<reference evidence="3" key="1">
    <citation type="journal article" date="2020" name="bioRxiv">
        <title>Comparative genomics of Chlamydomonas.</title>
        <authorList>
            <person name="Craig R.J."/>
            <person name="Hasan A.R."/>
            <person name="Ness R.W."/>
            <person name="Keightley P.D."/>
        </authorList>
    </citation>
    <scope>NUCLEOTIDE SEQUENCE</scope>
    <source>
        <strain evidence="3">CCAP 11/70</strain>
    </source>
</reference>
<feature type="compositionally biased region" description="Acidic residues" evidence="2">
    <location>
        <begin position="685"/>
        <end position="695"/>
    </location>
</feature>
<accession>A0A835Y1W4</accession>
<feature type="compositionally biased region" description="Pro residues" evidence="2">
    <location>
        <begin position="762"/>
        <end position="773"/>
    </location>
</feature>
<evidence type="ECO:0000313" key="4">
    <source>
        <dbReference type="Proteomes" id="UP000612055"/>
    </source>
</evidence>
<feature type="region of interest" description="Disordered" evidence="2">
    <location>
        <begin position="274"/>
        <end position="308"/>
    </location>
</feature>
<feature type="compositionally biased region" description="Polar residues" evidence="2">
    <location>
        <begin position="110"/>
        <end position="120"/>
    </location>
</feature>
<dbReference type="PANTHER" id="PTHR13037">
    <property type="entry name" value="FORMIN"/>
    <property type="match status" value="1"/>
</dbReference>
<feature type="region of interest" description="Disordered" evidence="2">
    <location>
        <begin position="110"/>
        <end position="129"/>
    </location>
</feature>
<dbReference type="AlphaFoldDB" id="A0A835Y1W4"/>
<proteinExistence type="predicted"/>
<keyword evidence="4" id="KW-1185">Reference proteome</keyword>